<reference evidence="1" key="1">
    <citation type="submission" date="2013-12" db="EMBL/GenBank/DDBJ databases">
        <title>The Genome Sequence of Aphanomyces astaci APO3.</title>
        <authorList>
            <consortium name="The Broad Institute Genomics Platform"/>
            <person name="Russ C."/>
            <person name="Tyler B."/>
            <person name="van West P."/>
            <person name="Dieguez-Uribeondo J."/>
            <person name="Young S.K."/>
            <person name="Zeng Q."/>
            <person name="Gargeya S."/>
            <person name="Fitzgerald M."/>
            <person name="Abouelleil A."/>
            <person name="Alvarado L."/>
            <person name="Chapman S.B."/>
            <person name="Gainer-Dewar J."/>
            <person name="Goldberg J."/>
            <person name="Griggs A."/>
            <person name="Gujja S."/>
            <person name="Hansen M."/>
            <person name="Howarth C."/>
            <person name="Imamovic A."/>
            <person name="Ireland A."/>
            <person name="Larimer J."/>
            <person name="McCowan C."/>
            <person name="Murphy C."/>
            <person name="Pearson M."/>
            <person name="Poon T.W."/>
            <person name="Priest M."/>
            <person name="Roberts A."/>
            <person name="Saif S."/>
            <person name="Shea T."/>
            <person name="Sykes S."/>
            <person name="Wortman J."/>
            <person name="Nusbaum C."/>
            <person name="Birren B."/>
        </authorList>
    </citation>
    <scope>NUCLEOTIDE SEQUENCE [LARGE SCALE GENOMIC DNA]</scope>
    <source>
        <strain evidence="1">APO3</strain>
    </source>
</reference>
<gene>
    <name evidence="1" type="ORF">H257_08056</name>
</gene>
<accession>W4GHQ8</accession>
<sequence>MAKVHVFRSPTSHLAIVAWHKPMAFLSGVGALNVASMHGLPFSFLSALMTPSDMGLGAMFYGSGIRTVSIRLCGATNMPQLDHAFDGPNAMWELLVPSSLYALHEHNAKYNLMPLFSHRGSDCFVARYTASGQLKLKCRLNLWRCLDRIE</sequence>
<dbReference type="EMBL" id="KI913130">
    <property type="protein sequence ID" value="ETV78549.1"/>
    <property type="molecule type" value="Genomic_DNA"/>
</dbReference>
<dbReference type="GeneID" id="20810052"/>
<proteinExistence type="predicted"/>
<dbReference type="VEuPathDB" id="FungiDB:H257_08056"/>
<dbReference type="AlphaFoldDB" id="W4GHQ8"/>
<dbReference type="RefSeq" id="XP_009832130.1">
    <property type="nucleotide sequence ID" value="XM_009833828.1"/>
</dbReference>
<name>W4GHQ8_APHAT</name>
<protein>
    <submittedName>
        <fullName evidence="1">Uncharacterized protein</fullName>
    </submittedName>
</protein>
<evidence type="ECO:0000313" key="1">
    <source>
        <dbReference type="EMBL" id="ETV78549.1"/>
    </source>
</evidence>
<organism evidence="1">
    <name type="scientific">Aphanomyces astaci</name>
    <name type="common">Crayfish plague agent</name>
    <dbReference type="NCBI Taxonomy" id="112090"/>
    <lineage>
        <taxon>Eukaryota</taxon>
        <taxon>Sar</taxon>
        <taxon>Stramenopiles</taxon>
        <taxon>Oomycota</taxon>
        <taxon>Saprolegniomycetes</taxon>
        <taxon>Saprolegniales</taxon>
        <taxon>Verrucalvaceae</taxon>
        <taxon>Aphanomyces</taxon>
    </lineage>
</organism>